<evidence type="ECO:0000313" key="2">
    <source>
        <dbReference type="Proteomes" id="UP001190640"/>
    </source>
</evidence>
<protein>
    <submittedName>
        <fullName evidence="3">Uncharacterized protein C12orf40 homolog</fullName>
    </submittedName>
</protein>
<dbReference type="CTD" id="283461"/>
<accession>A0AA97L668</accession>
<feature type="compositionally biased region" description="Acidic residues" evidence="1">
    <location>
        <begin position="307"/>
        <end position="318"/>
    </location>
</feature>
<reference evidence="3" key="1">
    <citation type="submission" date="2025-08" db="UniProtKB">
        <authorList>
            <consortium name="RefSeq"/>
        </authorList>
    </citation>
    <scope>IDENTIFICATION</scope>
    <source>
        <tissue evidence="3">Blood</tissue>
    </source>
</reference>
<dbReference type="RefSeq" id="XP_054843769.1">
    <property type="nucleotide sequence ID" value="XM_054987794.1"/>
</dbReference>
<proteinExistence type="predicted"/>
<dbReference type="AlphaFoldDB" id="A0AA97L668"/>
<dbReference type="Pfam" id="PF15089">
    <property type="entry name" value="Redic1-like"/>
    <property type="match status" value="1"/>
</dbReference>
<dbReference type="Proteomes" id="UP001190640">
    <property type="component" value="Chromosome 9"/>
</dbReference>
<dbReference type="InterPro" id="IPR027883">
    <property type="entry name" value="Redic1-like"/>
</dbReference>
<name>A0AA97L668_EUBMA</name>
<evidence type="ECO:0000313" key="3">
    <source>
        <dbReference type="RefSeq" id="XP_054843769.1"/>
    </source>
</evidence>
<dbReference type="KEGG" id="emc:129335358"/>
<gene>
    <name evidence="3" type="primary">C9H12orf40</name>
</gene>
<dbReference type="PANTHER" id="PTHR35158:SF1">
    <property type="entry name" value="CDNA SEQUENCE CN725425"/>
    <property type="match status" value="1"/>
</dbReference>
<feature type="compositionally biased region" description="Polar residues" evidence="1">
    <location>
        <begin position="322"/>
        <end position="344"/>
    </location>
</feature>
<feature type="region of interest" description="Disordered" evidence="1">
    <location>
        <begin position="517"/>
        <end position="539"/>
    </location>
</feature>
<sequence>MNWVGGSRKRIIFTKDRRKQKDFFEKEKLKSKMRVLRQSPLKQSVVSLDLLNLHVVNQISTKKNHSDRVQKPVHVDIDQIPGRWRNIELPKTPEHEPPKPFLDDAQKRLQKEVLENRRKYLSEKENLRFQATSQSHVVGNIRSESDRPRGVAPDGRMATGKDLEHGSRRELWFGITHDRETLNAIQDTRPVATVFEEKNHQFLTTPSSECYHSFSNKNIINQPFIHAVDDHQTSSMYGFYDVKEMPPISSCAERCPAERELESIFTAPEQIYSQNAQSFSTLDQEPIKNQRRDYSIQDRNPVILSEQQEEATDSESADEAPQLSSQCPSYSPEQTEKCASTTSDESAEEDQDGNMSSYYKNYIPRNDGNGLAVLGSRRSRCHCHSMDMPFIHHDYGTRDGANVCPQLKPTVDLKKYDRALPPQIISHASFKTKHARSKASHHAWSQTEKCAWETGKSDAAVQCDLIQACGCKNELSSVHSAEIVTSTSKVETTGGQNIPADRAAFQPSSTSSAILVKGVPSETESLRQHSKMSIGTSAK</sequence>
<keyword evidence="2" id="KW-1185">Reference proteome</keyword>
<feature type="compositionally biased region" description="Basic and acidic residues" evidence="1">
    <location>
        <begin position="285"/>
        <end position="296"/>
    </location>
</feature>
<organism evidence="2 3">
    <name type="scientific">Eublepharis macularius</name>
    <name type="common">Leopard gecko</name>
    <name type="synonym">Cyrtodactylus macularius</name>
    <dbReference type="NCBI Taxonomy" id="481883"/>
    <lineage>
        <taxon>Eukaryota</taxon>
        <taxon>Metazoa</taxon>
        <taxon>Chordata</taxon>
        <taxon>Craniata</taxon>
        <taxon>Vertebrata</taxon>
        <taxon>Euteleostomi</taxon>
        <taxon>Lepidosauria</taxon>
        <taxon>Squamata</taxon>
        <taxon>Bifurcata</taxon>
        <taxon>Gekkota</taxon>
        <taxon>Eublepharidae</taxon>
        <taxon>Eublepharinae</taxon>
        <taxon>Eublepharis</taxon>
    </lineage>
</organism>
<dbReference type="PANTHER" id="PTHR35158">
    <property type="entry name" value="CDNA SEQUENCE CN725425"/>
    <property type="match status" value="1"/>
</dbReference>
<dbReference type="GeneID" id="129335358"/>
<evidence type="ECO:0000256" key="1">
    <source>
        <dbReference type="SAM" id="MobiDB-lite"/>
    </source>
</evidence>
<feature type="region of interest" description="Disordered" evidence="1">
    <location>
        <begin position="277"/>
        <end position="361"/>
    </location>
</feature>